<reference evidence="2" key="1">
    <citation type="journal article" date="2023" name="Plant J.">
        <title>The genome of the king protea, Protea cynaroides.</title>
        <authorList>
            <person name="Chang J."/>
            <person name="Duong T.A."/>
            <person name="Schoeman C."/>
            <person name="Ma X."/>
            <person name="Roodt D."/>
            <person name="Barker N."/>
            <person name="Li Z."/>
            <person name="Van de Peer Y."/>
            <person name="Mizrachi E."/>
        </authorList>
    </citation>
    <scope>NUCLEOTIDE SEQUENCE</scope>
    <source>
        <tissue evidence="2">Young leaves</tissue>
    </source>
</reference>
<sequence>MPQALTAQYHLESQDQAWFPDTNESEDISDNTSQGSQCLQPSNSSSEPTCSATNLDSDSILKSSSMVDNSGFSSKPIPDSTVENIIISEPHLPSSLSETITTLGIPSPLNTIPIHASLSRPIQSIPTTDPISSGNGPILVVGSELLQQSKPVQKVQLFQKSEPAQKLGPFGKSGPVQLLDLVKMSLLQMVYLVLIGDISLPTEPIIAEPIVTTSHPMVTRGRLGIIKPEPKYALTASTIPQEPTSEVEALSHSGWKDEMDNETWVIVPCTSDMNVVLVRLPGRPPTVVTHHHLSSWSHLMLPWPFPLIFTLQINPSLVLGILCLKIDHENEKPVTTPSSLPEKMENGVDSLLIYLLLLNLWVDEIFVVLVSNLVYVLTLDIV</sequence>
<dbReference type="Proteomes" id="UP001141806">
    <property type="component" value="Unassembled WGS sequence"/>
</dbReference>
<dbReference type="AlphaFoldDB" id="A0A9Q0JYN5"/>
<feature type="compositionally biased region" description="Polar residues" evidence="1">
    <location>
        <begin position="30"/>
        <end position="52"/>
    </location>
</feature>
<dbReference type="EMBL" id="JAMYWD010000010">
    <property type="protein sequence ID" value="KAJ4957439.1"/>
    <property type="molecule type" value="Genomic_DNA"/>
</dbReference>
<name>A0A9Q0JYN5_9MAGN</name>
<comment type="caution">
    <text evidence="2">The sequence shown here is derived from an EMBL/GenBank/DDBJ whole genome shotgun (WGS) entry which is preliminary data.</text>
</comment>
<evidence type="ECO:0000313" key="2">
    <source>
        <dbReference type="EMBL" id="KAJ4957439.1"/>
    </source>
</evidence>
<accession>A0A9Q0JYN5</accession>
<evidence type="ECO:0000256" key="1">
    <source>
        <dbReference type="SAM" id="MobiDB-lite"/>
    </source>
</evidence>
<keyword evidence="3" id="KW-1185">Reference proteome</keyword>
<organism evidence="2 3">
    <name type="scientific">Protea cynaroides</name>
    <dbReference type="NCBI Taxonomy" id="273540"/>
    <lineage>
        <taxon>Eukaryota</taxon>
        <taxon>Viridiplantae</taxon>
        <taxon>Streptophyta</taxon>
        <taxon>Embryophyta</taxon>
        <taxon>Tracheophyta</taxon>
        <taxon>Spermatophyta</taxon>
        <taxon>Magnoliopsida</taxon>
        <taxon>Proteales</taxon>
        <taxon>Proteaceae</taxon>
        <taxon>Protea</taxon>
    </lineage>
</organism>
<gene>
    <name evidence="2" type="ORF">NE237_024550</name>
</gene>
<proteinExistence type="predicted"/>
<protein>
    <submittedName>
        <fullName evidence="2">Uncharacterized protein</fullName>
    </submittedName>
</protein>
<feature type="region of interest" description="Disordered" evidence="1">
    <location>
        <begin position="1"/>
        <end position="52"/>
    </location>
</feature>
<evidence type="ECO:0000313" key="3">
    <source>
        <dbReference type="Proteomes" id="UP001141806"/>
    </source>
</evidence>